<evidence type="ECO:0000256" key="7">
    <source>
        <dbReference type="ARBA" id="ARBA00023157"/>
    </source>
</evidence>
<keyword evidence="4 9" id="KW-0964">Secreted</keyword>
<evidence type="ECO:0000256" key="5">
    <source>
        <dbReference type="ARBA" id="ARBA00022729"/>
    </source>
</evidence>
<evidence type="ECO:0000256" key="2">
    <source>
        <dbReference type="ARBA" id="ARBA00007480"/>
    </source>
</evidence>
<dbReference type="GO" id="GO:0001649">
    <property type="term" value="P:osteoblast differentiation"/>
    <property type="evidence" value="ECO:0007669"/>
    <property type="project" value="TreeGrafter"/>
</dbReference>
<evidence type="ECO:0000256" key="4">
    <source>
        <dbReference type="ARBA" id="ARBA00022525"/>
    </source>
</evidence>
<evidence type="ECO:0000256" key="10">
    <source>
        <dbReference type="PIRSR" id="PIRSR008129-1"/>
    </source>
</evidence>
<dbReference type="GO" id="GO:0005615">
    <property type="term" value="C:extracellular space"/>
    <property type="evidence" value="ECO:0007669"/>
    <property type="project" value="TreeGrafter"/>
</dbReference>
<organism evidence="13">
    <name type="scientific">Osmerus mordax</name>
    <name type="common">Rainbow smelt</name>
    <name type="synonym">Atherina mordax</name>
    <dbReference type="NCBI Taxonomy" id="8014"/>
    <lineage>
        <taxon>Eukaryota</taxon>
        <taxon>Metazoa</taxon>
        <taxon>Chordata</taxon>
        <taxon>Craniata</taxon>
        <taxon>Vertebrata</taxon>
        <taxon>Euteleostomi</taxon>
        <taxon>Actinopterygii</taxon>
        <taxon>Neopterygii</taxon>
        <taxon>Teleostei</taxon>
        <taxon>Stomiati</taxon>
        <taxon>Osmeriformes</taxon>
        <taxon>Osmeridae</taxon>
        <taxon>Osmerus</taxon>
    </lineage>
</organism>
<comment type="subunit">
    <text evidence="9">Homodimer.</text>
</comment>
<dbReference type="PIRSF" id="PIRSF008129">
    <property type="entry name" value="Noggin"/>
    <property type="match status" value="1"/>
</dbReference>
<protein>
    <recommendedName>
        <fullName evidence="9">Noggin</fullName>
    </recommendedName>
</protein>
<evidence type="ECO:0000256" key="1">
    <source>
        <dbReference type="ARBA" id="ARBA00004613"/>
    </source>
</evidence>
<dbReference type="Gene3D" id="2.10.90.10">
    <property type="entry name" value="Cystine-knot cytokines"/>
    <property type="match status" value="1"/>
</dbReference>
<evidence type="ECO:0000313" key="13">
    <source>
        <dbReference type="EMBL" id="ACO09447.1"/>
    </source>
</evidence>
<dbReference type="InterPro" id="IPR029034">
    <property type="entry name" value="Cystine-knot_cytokine"/>
</dbReference>
<keyword evidence="5 12" id="KW-0732">Signal</keyword>
<accession>C1BK94</accession>
<gene>
    <name evidence="13" type="primary">NOGG3</name>
</gene>
<evidence type="ECO:0000256" key="6">
    <source>
        <dbReference type="ARBA" id="ARBA00022782"/>
    </source>
</evidence>
<dbReference type="GlyCosmos" id="C1BK94">
    <property type="glycosylation" value="1 site, No reported glycans"/>
</dbReference>
<dbReference type="GO" id="GO:0030514">
    <property type="term" value="P:negative regulation of BMP signaling pathway"/>
    <property type="evidence" value="ECO:0007669"/>
    <property type="project" value="InterPro"/>
</dbReference>
<dbReference type="GO" id="GO:0045596">
    <property type="term" value="P:negative regulation of cell differentiation"/>
    <property type="evidence" value="ECO:0007669"/>
    <property type="project" value="InterPro"/>
</dbReference>
<reference evidence="13" key="1">
    <citation type="submission" date="2009-03" db="EMBL/GenBank/DDBJ databases">
        <title>Osmerus mordax full-length cDNAs.</title>
        <authorList>
            <person name="von Schalburg K."/>
            <person name="Leong J."/>
            <person name="Cooper G."/>
            <person name="Davidson W.S."/>
            <person name="Koop B.F."/>
        </authorList>
    </citation>
    <scope>NUCLEOTIDE SEQUENCE</scope>
    <source>
        <tissue evidence="13">Brain</tissue>
    </source>
</reference>
<feature type="disulfide bond" evidence="10">
    <location>
        <begin position="172"/>
        <end position="219"/>
    </location>
</feature>
<feature type="disulfide bond" evidence="10">
    <location>
        <begin position="143"/>
        <end position="180"/>
    </location>
</feature>
<feature type="glycosylation site" description="N-linked (GlcNAc...) asparagine" evidence="11">
    <location>
        <position position="61"/>
    </location>
</feature>
<keyword evidence="8 9" id="KW-0891">Chondrogenesis</keyword>
<feature type="chain" id="PRO_5002907499" description="Noggin" evidence="12">
    <location>
        <begin position="19"/>
        <end position="223"/>
    </location>
</feature>
<feature type="signal peptide" evidence="12">
    <location>
        <begin position="1"/>
        <end position="18"/>
    </location>
</feature>
<dbReference type="GO" id="GO:0009953">
    <property type="term" value="P:dorsal/ventral pattern formation"/>
    <property type="evidence" value="ECO:0007669"/>
    <property type="project" value="TreeGrafter"/>
</dbReference>
<evidence type="ECO:0000256" key="8">
    <source>
        <dbReference type="ARBA" id="ARBA00023188"/>
    </source>
</evidence>
<evidence type="ECO:0000256" key="9">
    <source>
        <dbReference type="PIRNR" id="PIRNR008129"/>
    </source>
</evidence>
<dbReference type="PANTHER" id="PTHR10494:SF5">
    <property type="entry name" value="NOGGIN"/>
    <property type="match status" value="1"/>
</dbReference>
<dbReference type="EMBL" id="BT075023">
    <property type="protein sequence ID" value="ACO09447.1"/>
    <property type="molecule type" value="mRNA"/>
</dbReference>
<keyword evidence="6 9" id="KW-0221">Differentiation</keyword>
<keyword evidence="7 10" id="KW-1015">Disulfide bond</keyword>
<keyword evidence="3 9" id="KW-0217">Developmental protein</keyword>
<comment type="similarity">
    <text evidence="2 9">Belongs to the noggin family.</text>
</comment>
<dbReference type="PANTHER" id="PTHR10494">
    <property type="entry name" value="BONE MORPHOGENETIC PROTEIN INHIBITOR, NOGGIN"/>
    <property type="match status" value="1"/>
</dbReference>
<dbReference type="Gene3D" id="1.10.287.520">
    <property type="entry name" value="Helix hairpin bin"/>
    <property type="match status" value="1"/>
</dbReference>
<evidence type="ECO:0000256" key="12">
    <source>
        <dbReference type="SAM" id="SignalP"/>
    </source>
</evidence>
<proteinExistence type="evidence at transcript level"/>
<dbReference type="AlphaFoldDB" id="C1BK94"/>
<evidence type="ECO:0000256" key="11">
    <source>
        <dbReference type="PIRSR" id="PIRSR008129-2"/>
    </source>
</evidence>
<feature type="disulfide bond" evidence="10">
    <location>
        <begin position="166"/>
        <end position="217"/>
    </location>
</feature>
<comment type="subcellular location">
    <subcellularLocation>
        <location evidence="1 9">Secreted</location>
    </subcellularLocation>
</comment>
<evidence type="ECO:0000256" key="3">
    <source>
        <dbReference type="ARBA" id="ARBA00022473"/>
    </source>
</evidence>
<dbReference type="Pfam" id="PF05806">
    <property type="entry name" value="Noggin"/>
    <property type="match status" value="1"/>
</dbReference>
<name>C1BK94_OSMMO</name>
<dbReference type="InterPro" id="IPR008717">
    <property type="entry name" value="Noggin"/>
</dbReference>
<feature type="disulfide bond" evidence="10">
    <location>
        <begin position="195"/>
        <end position="204"/>
    </location>
</feature>
<sequence>MDSSYSLLALALLVLSLGFGIEEGMCQHYFLLRPIPSTNLPIVPLKEDPDPVLDPKERDLNETELRSTLGSHYDPLFMSITPPEDKYVGEEDQVDWDLRQKPSGAMPKEFKAIEFEVQHGKRQKPSKKLRRRLQLWLWSYAFCPVVYSWNDLGPRFWPRWVKGGKCYNKRSCSVPEGMVCKPAKSAHFTILRWRCLQKKGDLKCSWILVQYPIISECKCSCPN</sequence>
<dbReference type="GO" id="GO:0051216">
    <property type="term" value="P:cartilage development"/>
    <property type="evidence" value="ECO:0007669"/>
    <property type="project" value="UniProtKB-UniRule"/>
</dbReference>
<dbReference type="SUPFAM" id="SSF57501">
    <property type="entry name" value="Cystine-knot cytokines"/>
    <property type="match status" value="1"/>
</dbReference>